<sequence length="298" mass="32991">MEQMRWADRGQLLQPVPAGAEGRVQAMGVSRMGAVQPLPGLFTFWVQLRGSSWIEAREGRFRLRAGEWIAFERDSRPQLQADRRGVCVGLALGPSVLAQLARAGGPQLYAGQGTIAHGDRRTLVRLWRRVSAPGATMDPAALRPLVTHIAGLQDAFAEHLPRCPGRSRGRKQQVFGRLQRARMYLEGNRDRVVRIAELAELTAFSSWYFSKTFHQVYGESPQEASARLRLEHAADLLRETDMMIGEVAAACGFDNPCSFARAFRTRHGSSASAYRNALRGGQATAAPRPEQPEFRKAA</sequence>
<dbReference type="Pfam" id="PF12833">
    <property type="entry name" value="HTH_18"/>
    <property type="match status" value="1"/>
</dbReference>
<dbReference type="SUPFAM" id="SSF46689">
    <property type="entry name" value="Homeodomain-like"/>
    <property type="match status" value="2"/>
</dbReference>
<dbReference type="PANTHER" id="PTHR46796:SF7">
    <property type="entry name" value="ARAC FAMILY TRANSCRIPTIONAL REGULATOR"/>
    <property type="match status" value="1"/>
</dbReference>
<feature type="domain" description="HTH araC/xylS-type" evidence="5">
    <location>
        <begin position="179"/>
        <end position="277"/>
    </location>
</feature>
<dbReference type="InterPro" id="IPR009057">
    <property type="entry name" value="Homeodomain-like_sf"/>
</dbReference>
<protein>
    <submittedName>
        <fullName evidence="6">AraC family transcriptional regulator</fullName>
    </submittedName>
</protein>
<dbReference type="PANTHER" id="PTHR46796">
    <property type="entry name" value="HTH-TYPE TRANSCRIPTIONAL ACTIVATOR RHAS-RELATED"/>
    <property type="match status" value="1"/>
</dbReference>
<dbReference type="Gene3D" id="1.10.10.60">
    <property type="entry name" value="Homeodomain-like"/>
    <property type="match status" value="2"/>
</dbReference>
<keyword evidence="7" id="KW-1185">Reference proteome</keyword>
<name>A0A0A0M8U4_9GAMM</name>
<accession>A0A0A0M8U4</accession>
<dbReference type="eggNOG" id="COG2207">
    <property type="taxonomic scope" value="Bacteria"/>
</dbReference>
<keyword evidence="2" id="KW-0238">DNA-binding</keyword>
<dbReference type="InterPro" id="IPR018060">
    <property type="entry name" value="HTH_AraC"/>
</dbReference>
<keyword evidence="3" id="KW-0804">Transcription</keyword>
<evidence type="ECO:0000313" key="6">
    <source>
        <dbReference type="EMBL" id="KGO98679.1"/>
    </source>
</evidence>
<dbReference type="STRING" id="1385515.GCA_000423325_01800"/>
<evidence type="ECO:0000313" key="7">
    <source>
        <dbReference type="Proteomes" id="UP000030003"/>
    </source>
</evidence>
<dbReference type="GO" id="GO:0003700">
    <property type="term" value="F:DNA-binding transcription factor activity"/>
    <property type="evidence" value="ECO:0007669"/>
    <property type="project" value="InterPro"/>
</dbReference>
<dbReference type="RefSeq" id="WP_081677820.1">
    <property type="nucleotide sequence ID" value="NZ_AUHT01000008.1"/>
</dbReference>
<gene>
    <name evidence="6" type="ORF">N791_11030</name>
</gene>
<dbReference type="PROSITE" id="PS01124">
    <property type="entry name" value="HTH_ARAC_FAMILY_2"/>
    <property type="match status" value="1"/>
</dbReference>
<evidence type="ECO:0000256" key="2">
    <source>
        <dbReference type="ARBA" id="ARBA00023125"/>
    </source>
</evidence>
<dbReference type="GO" id="GO:0043565">
    <property type="term" value="F:sequence-specific DNA binding"/>
    <property type="evidence" value="ECO:0007669"/>
    <property type="project" value="InterPro"/>
</dbReference>
<keyword evidence="1" id="KW-0805">Transcription regulation</keyword>
<evidence type="ECO:0000256" key="3">
    <source>
        <dbReference type="ARBA" id="ARBA00023163"/>
    </source>
</evidence>
<feature type="region of interest" description="Disordered" evidence="4">
    <location>
        <begin position="279"/>
        <end position="298"/>
    </location>
</feature>
<dbReference type="PROSITE" id="PS00041">
    <property type="entry name" value="HTH_ARAC_FAMILY_1"/>
    <property type="match status" value="1"/>
</dbReference>
<evidence type="ECO:0000256" key="4">
    <source>
        <dbReference type="SAM" id="MobiDB-lite"/>
    </source>
</evidence>
<proteinExistence type="predicted"/>
<reference evidence="6 7" key="1">
    <citation type="submission" date="2013-08" db="EMBL/GenBank/DDBJ databases">
        <title>Genomic analysis of Lysobacter defluvii.</title>
        <authorList>
            <person name="Wang Q."/>
            <person name="Wang G."/>
        </authorList>
    </citation>
    <scope>NUCLEOTIDE SEQUENCE [LARGE SCALE GENOMIC DNA]</scope>
    <source>
        <strain evidence="6 7">IMMIB APB-9</strain>
    </source>
</reference>
<evidence type="ECO:0000259" key="5">
    <source>
        <dbReference type="PROSITE" id="PS01124"/>
    </source>
</evidence>
<dbReference type="EMBL" id="AVBH01000057">
    <property type="protein sequence ID" value="KGO98679.1"/>
    <property type="molecule type" value="Genomic_DNA"/>
</dbReference>
<dbReference type="Proteomes" id="UP000030003">
    <property type="component" value="Unassembled WGS sequence"/>
</dbReference>
<dbReference type="InterPro" id="IPR050204">
    <property type="entry name" value="AraC_XylS_family_regulators"/>
</dbReference>
<evidence type="ECO:0000256" key="1">
    <source>
        <dbReference type="ARBA" id="ARBA00023015"/>
    </source>
</evidence>
<organism evidence="6 7">
    <name type="scientific">Lysobacter defluvii IMMIB APB-9 = DSM 18482</name>
    <dbReference type="NCBI Taxonomy" id="1385515"/>
    <lineage>
        <taxon>Bacteria</taxon>
        <taxon>Pseudomonadati</taxon>
        <taxon>Pseudomonadota</taxon>
        <taxon>Gammaproteobacteria</taxon>
        <taxon>Lysobacterales</taxon>
        <taxon>Lysobacteraceae</taxon>
        <taxon>Novilysobacter</taxon>
    </lineage>
</organism>
<dbReference type="InterPro" id="IPR018062">
    <property type="entry name" value="HTH_AraC-typ_CS"/>
</dbReference>
<dbReference type="OrthoDB" id="6053579at2"/>
<dbReference type="AlphaFoldDB" id="A0A0A0M8U4"/>
<dbReference type="SMART" id="SM00342">
    <property type="entry name" value="HTH_ARAC"/>
    <property type="match status" value="1"/>
</dbReference>
<comment type="caution">
    <text evidence="6">The sequence shown here is derived from an EMBL/GenBank/DDBJ whole genome shotgun (WGS) entry which is preliminary data.</text>
</comment>